<accession>A0AAU9JC11</accession>
<evidence type="ECO:0000313" key="3">
    <source>
        <dbReference type="Proteomes" id="UP001162131"/>
    </source>
</evidence>
<sequence length="164" mass="19684">MEDRTPLKGKLFKRILSFHEAMLVRRRIYKELKQKNLSEELEYDLYRSSIIALLSTFSAIYIFRKEGFLGKFLAGGLTFSISFTTLELFYEETFYYRLGLQDTPAGKIIRKIYFESLPGSKPIKAFRQKEKEYKEFNENFRYREDPMKKFMEYALKNDVINEIK</sequence>
<keyword evidence="1" id="KW-0472">Membrane</keyword>
<dbReference type="AlphaFoldDB" id="A0AAU9JC11"/>
<protein>
    <submittedName>
        <fullName evidence="2">Uncharacterized protein</fullName>
    </submittedName>
</protein>
<keyword evidence="1" id="KW-0812">Transmembrane</keyword>
<comment type="caution">
    <text evidence="2">The sequence shown here is derived from an EMBL/GenBank/DDBJ whole genome shotgun (WGS) entry which is preliminary data.</text>
</comment>
<reference evidence="2" key="1">
    <citation type="submission" date="2021-09" db="EMBL/GenBank/DDBJ databases">
        <authorList>
            <consortium name="AG Swart"/>
            <person name="Singh M."/>
            <person name="Singh A."/>
            <person name="Seah K."/>
            <person name="Emmerich C."/>
        </authorList>
    </citation>
    <scope>NUCLEOTIDE SEQUENCE</scope>
    <source>
        <strain evidence="2">ATCC30299</strain>
    </source>
</reference>
<dbReference type="Proteomes" id="UP001162131">
    <property type="component" value="Unassembled WGS sequence"/>
</dbReference>
<feature type="transmembrane region" description="Helical" evidence="1">
    <location>
        <begin position="69"/>
        <end position="90"/>
    </location>
</feature>
<evidence type="ECO:0000313" key="2">
    <source>
        <dbReference type="EMBL" id="CAG9325646.1"/>
    </source>
</evidence>
<name>A0AAU9JC11_9CILI</name>
<keyword evidence="3" id="KW-1185">Reference proteome</keyword>
<evidence type="ECO:0000256" key="1">
    <source>
        <dbReference type="SAM" id="Phobius"/>
    </source>
</evidence>
<proteinExistence type="predicted"/>
<dbReference type="EMBL" id="CAJZBQ010000039">
    <property type="protein sequence ID" value="CAG9325646.1"/>
    <property type="molecule type" value="Genomic_DNA"/>
</dbReference>
<keyword evidence="1" id="KW-1133">Transmembrane helix</keyword>
<gene>
    <name evidence="2" type="ORF">BSTOLATCC_MIC39446</name>
</gene>
<organism evidence="2 3">
    <name type="scientific">Blepharisma stoltei</name>
    <dbReference type="NCBI Taxonomy" id="1481888"/>
    <lineage>
        <taxon>Eukaryota</taxon>
        <taxon>Sar</taxon>
        <taxon>Alveolata</taxon>
        <taxon>Ciliophora</taxon>
        <taxon>Postciliodesmatophora</taxon>
        <taxon>Heterotrichea</taxon>
        <taxon>Heterotrichida</taxon>
        <taxon>Blepharismidae</taxon>
        <taxon>Blepharisma</taxon>
    </lineage>
</organism>